<dbReference type="Proteomes" id="UP000831701">
    <property type="component" value="Chromosome 24"/>
</dbReference>
<protein>
    <submittedName>
        <fullName evidence="1">Uncharacterized protein</fullName>
    </submittedName>
</protein>
<gene>
    <name evidence="1" type="ORF">L3Q82_020357</name>
</gene>
<comment type="caution">
    <text evidence="1">The sequence shown here is derived from an EMBL/GenBank/DDBJ whole genome shotgun (WGS) entry which is preliminary data.</text>
</comment>
<reference evidence="1" key="1">
    <citation type="submission" date="2022-04" db="EMBL/GenBank/DDBJ databases">
        <title>Jade perch genome.</title>
        <authorList>
            <person name="Chao B."/>
        </authorList>
    </citation>
    <scope>NUCLEOTIDE SEQUENCE</scope>
    <source>
        <strain evidence="1">CB-2022</strain>
    </source>
</reference>
<organism evidence="1 2">
    <name type="scientific">Scortum barcoo</name>
    <name type="common">barcoo grunter</name>
    <dbReference type="NCBI Taxonomy" id="214431"/>
    <lineage>
        <taxon>Eukaryota</taxon>
        <taxon>Metazoa</taxon>
        <taxon>Chordata</taxon>
        <taxon>Craniata</taxon>
        <taxon>Vertebrata</taxon>
        <taxon>Euteleostomi</taxon>
        <taxon>Actinopterygii</taxon>
        <taxon>Neopterygii</taxon>
        <taxon>Teleostei</taxon>
        <taxon>Neoteleostei</taxon>
        <taxon>Acanthomorphata</taxon>
        <taxon>Eupercaria</taxon>
        <taxon>Centrarchiformes</taxon>
        <taxon>Terapontoidei</taxon>
        <taxon>Terapontidae</taxon>
        <taxon>Scortum</taxon>
    </lineage>
</organism>
<evidence type="ECO:0000313" key="1">
    <source>
        <dbReference type="EMBL" id="KAI3351512.1"/>
    </source>
</evidence>
<evidence type="ECO:0000313" key="2">
    <source>
        <dbReference type="Proteomes" id="UP000831701"/>
    </source>
</evidence>
<keyword evidence="2" id="KW-1185">Reference proteome</keyword>
<sequence length="814" mass="93975">MVGRSWMRETLPNVQIQPLESLLFGQPLEVSAANGTNVPFDGWADIELQGPVLYQQQGNKLRVIAYGSRALTPAEKNYHLHSGKLEFLALKWAICDKFRDYLYYAPTFTVYTDNNPLTYVLSTAKLNAVGHRWVGELADFHFTIRYRPGKSNADADTLSRYPVRLPDYLKEYTETMLPDVVSAIWQGDKVMRDSDVPWVAVVQLHSDPDETSHGGVPVITPENVRVAQREDAPICEVINLKKRGWNPNNKDKRQMGRETRRLVHEWNRLTLDKGVLYRQTGQRKQLVLPSKLKSTVLKHLHDDMGHVGADKVIHLARERFYWPFMQREIEDYVIRQCQCIKQKQPVIPERAPMCSITTSAPFELISVDYLHLEQSRGGYEYILVLVDHFTRFAQAYPTKNKSGRTAAEKIFYDFIPRFGYPEKLHHDQGREFENSLFQRLQQLAGIAHSQTTPYHPQGNPVERLNRTLLQMLRTLQEEKKAEWKDHLSHIVHAYNCTRHEGTGYSLFFLLYGRAPRLPVDLLFDLKPEQKHGPDKNMHRNGLLACRRHIRLLPKMVENAWLRGRNTMIAVLKAWCCSLEIRVLVRNLSERGGPGKLRAYWERRIHRIVEKIGEGPVYRVQPETGDRTLRVLHRNLLLPVNVLPLEQDEQSQRASKKRQKQRNHQINNRETVEQESGHSDEEEEYTYCLRTIPVYRRSRIRPLMSQSKPQSELSAVAPDFQPMRQVRETAEMQPPLDPDPVAVPDSVQLLVPAAAPPAEELRMEEEATGDDIMEEPRSAEQVDNDEMMCHRATRGGSATCEEVDSSEETSRNAHL</sequence>
<name>A0ACB8V7C2_9TELE</name>
<proteinExistence type="predicted"/>
<dbReference type="EMBL" id="CM041554">
    <property type="protein sequence ID" value="KAI3351512.1"/>
    <property type="molecule type" value="Genomic_DNA"/>
</dbReference>
<accession>A0ACB8V7C2</accession>